<dbReference type="InterPro" id="IPR050176">
    <property type="entry name" value="LTTR"/>
</dbReference>
<dbReference type="EMBL" id="CP120863">
    <property type="protein sequence ID" value="WFE89194.1"/>
    <property type="molecule type" value="Genomic_DNA"/>
</dbReference>
<dbReference type="Gene3D" id="1.10.10.10">
    <property type="entry name" value="Winged helix-like DNA-binding domain superfamily/Winged helix DNA-binding domain"/>
    <property type="match status" value="1"/>
</dbReference>
<dbReference type="Proteomes" id="UP001209803">
    <property type="component" value="Chromosome"/>
</dbReference>
<keyword evidence="7" id="KW-1185">Reference proteome</keyword>
<feature type="domain" description="HTH lysR-type" evidence="5">
    <location>
        <begin position="4"/>
        <end position="61"/>
    </location>
</feature>
<keyword evidence="3" id="KW-0238">DNA-binding</keyword>
<reference evidence="6 7" key="1">
    <citation type="submission" date="2023-03" db="EMBL/GenBank/DDBJ databases">
        <title>Roseibium porphyridii sp. nov. and Roseibium rhodosorbium sp. nov. isolated from marine algae, Porphyridium cruentum and Rhodosorus marinus, respectively.</title>
        <authorList>
            <person name="Lee M.W."/>
            <person name="Choi B.J."/>
            <person name="Lee J.K."/>
            <person name="Choi D.G."/>
            <person name="Baek J.H."/>
            <person name="Bayburt H."/>
            <person name="Kim J.M."/>
            <person name="Han D.M."/>
            <person name="Kim K.H."/>
            <person name="Jeon C.O."/>
        </authorList>
    </citation>
    <scope>NUCLEOTIDE SEQUENCE [LARGE SCALE GENOMIC DNA]</scope>
    <source>
        <strain evidence="6 7">KMA01</strain>
    </source>
</reference>
<dbReference type="InterPro" id="IPR036390">
    <property type="entry name" value="WH_DNA-bd_sf"/>
</dbReference>
<dbReference type="PANTHER" id="PTHR30579">
    <property type="entry name" value="TRANSCRIPTIONAL REGULATOR"/>
    <property type="match status" value="1"/>
</dbReference>
<keyword evidence="4" id="KW-0804">Transcription</keyword>
<evidence type="ECO:0000256" key="2">
    <source>
        <dbReference type="ARBA" id="ARBA00023015"/>
    </source>
</evidence>
<name>A0ABY8F318_9HYPH</name>
<evidence type="ECO:0000256" key="1">
    <source>
        <dbReference type="ARBA" id="ARBA00009437"/>
    </source>
</evidence>
<evidence type="ECO:0000259" key="5">
    <source>
        <dbReference type="PROSITE" id="PS50931"/>
    </source>
</evidence>
<evidence type="ECO:0000256" key="4">
    <source>
        <dbReference type="ARBA" id="ARBA00023163"/>
    </source>
</evidence>
<dbReference type="InterPro" id="IPR000847">
    <property type="entry name" value="LysR_HTH_N"/>
</dbReference>
<sequence>MNDLNWDDLKIFRLVASLGSLTRAADKAGISAATAGRKVQRLEGHLGADLFSKTQAGYELTQFGQQLLERTSAVARTVGELKSWRDRVLNLPLVTIAAPVEIQWLLYRRFRELWNPSDPFRVAIEDCVDAHLLLHNKSVLLITPDAPTTGNLKTVQIGTLKGRPYVAKAFDQKTDCNWIGLHQRPGSMTLSQPASFEAEDWVTTWAASFDGLVSLVRGNTGRALLPDFVGAEDETLVLADDDVRSFACPLYLASHGDASARMEIGVLKRRLKSLLSTVLK</sequence>
<dbReference type="InterPro" id="IPR036388">
    <property type="entry name" value="WH-like_DNA-bd_sf"/>
</dbReference>
<keyword evidence="2" id="KW-0805">Transcription regulation</keyword>
<dbReference type="PANTHER" id="PTHR30579:SF3">
    <property type="entry name" value="TRANSCRIPTIONAL REGULATORY PROTEIN"/>
    <property type="match status" value="1"/>
</dbReference>
<organism evidence="6 7">
    <name type="scientific">Roseibium porphyridii</name>
    <dbReference type="NCBI Taxonomy" id="2866279"/>
    <lineage>
        <taxon>Bacteria</taxon>
        <taxon>Pseudomonadati</taxon>
        <taxon>Pseudomonadota</taxon>
        <taxon>Alphaproteobacteria</taxon>
        <taxon>Hyphomicrobiales</taxon>
        <taxon>Stappiaceae</taxon>
        <taxon>Roseibium</taxon>
    </lineage>
</organism>
<accession>A0ABY8F318</accession>
<evidence type="ECO:0000313" key="7">
    <source>
        <dbReference type="Proteomes" id="UP001209803"/>
    </source>
</evidence>
<evidence type="ECO:0000256" key="3">
    <source>
        <dbReference type="ARBA" id="ARBA00023125"/>
    </source>
</evidence>
<protein>
    <submittedName>
        <fullName evidence="6">LysR family transcriptional regulator</fullName>
    </submittedName>
</protein>
<proteinExistence type="inferred from homology"/>
<dbReference type="PROSITE" id="PS50931">
    <property type="entry name" value="HTH_LYSR"/>
    <property type="match status" value="1"/>
</dbReference>
<comment type="similarity">
    <text evidence="1">Belongs to the LysR transcriptional regulatory family.</text>
</comment>
<dbReference type="RefSeq" id="WP_152503487.1">
    <property type="nucleotide sequence ID" value="NZ_CP120863.1"/>
</dbReference>
<dbReference type="SUPFAM" id="SSF46785">
    <property type="entry name" value="Winged helix' DNA-binding domain"/>
    <property type="match status" value="1"/>
</dbReference>
<dbReference type="Pfam" id="PF00126">
    <property type="entry name" value="HTH_1"/>
    <property type="match status" value="1"/>
</dbReference>
<gene>
    <name evidence="6" type="ORF">K1718_24040</name>
</gene>
<evidence type="ECO:0000313" key="6">
    <source>
        <dbReference type="EMBL" id="WFE89194.1"/>
    </source>
</evidence>